<dbReference type="GO" id="GO:0005886">
    <property type="term" value="C:plasma membrane"/>
    <property type="evidence" value="ECO:0007669"/>
    <property type="project" value="TreeGrafter"/>
</dbReference>
<dbReference type="GO" id="GO:0042594">
    <property type="term" value="P:response to starvation"/>
    <property type="evidence" value="ECO:0007669"/>
    <property type="project" value="TreeGrafter"/>
</dbReference>
<feature type="compositionally biased region" description="Low complexity" evidence="1">
    <location>
        <begin position="20"/>
        <end position="29"/>
    </location>
</feature>
<keyword evidence="2" id="KW-0472">Membrane</keyword>
<dbReference type="EMBL" id="CAKKNE010000006">
    <property type="protein sequence ID" value="CAH0378900.1"/>
    <property type="molecule type" value="Genomic_DNA"/>
</dbReference>
<keyword evidence="5" id="KW-1185">Reference proteome</keyword>
<feature type="region of interest" description="Disordered" evidence="1">
    <location>
        <begin position="1"/>
        <end position="39"/>
    </location>
</feature>
<proteinExistence type="predicted"/>
<protein>
    <recommendedName>
        <fullName evidence="3">HD domain-containing protein</fullName>
    </recommendedName>
</protein>
<dbReference type="GO" id="GO:0008893">
    <property type="term" value="F:guanosine-3',5'-bis(diphosphate) 3'-diphosphatase activity"/>
    <property type="evidence" value="ECO:0007669"/>
    <property type="project" value="TreeGrafter"/>
</dbReference>
<reference evidence="4" key="1">
    <citation type="submission" date="2021-11" db="EMBL/GenBank/DDBJ databases">
        <authorList>
            <consortium name="Genoscope - CEA"/>
            <person name="William W."/>
        </authorList>
    </citation>
    <scope>NUCLEOTIDE SEQUENCE</scope>
</reference>
<name>A0A8J2SWL6_9STRA</name>
<dbReference type="OrthoDB" id="430679at2759"/>
<dbReference type="Gene3D" id="1.10.3210.10">
    <property type="entry name" value="Hypothetical protein af1432"/>
    <property type="match status" value="1"/>
</dbReference>
<dbReference type="InterPro" id="IPR003607">
    <property type="entry name" value="HD/PDEase_dom"/>
</dbReference>
<evidence type="ECO:0000313" key="5">
    <source>
        <dbReference type="Proteomes" id="UP000789595"/>
    </source>
</evidence>
<keyword evidence="2" id="KW-0812">Transmembrane</keyword>
<dbReference type="PANTHER" id="PTHR21262">
    <property type="entry name" value="GUANOSINE-3',5'-BIS DIPHOSPHATE 3'-PYROPHOSPHOHYDROLASE"/>
    <property type="match status" value="1"/>
</dbReference>
<dbReference type="PROSITE" id="PS51831">
    <property type="entry name" value="HD"/>
    <property type="match status" value="1"/>
</dbReference>
<evidence type="ECO:0000256" key="1">
    <source>
        <dbReference type="SAM" id="MobiDB-lite"/>
    </source>
</evidence>
<dbReference type="SMART" id="SM00471">
    <property type="entry name" value="HDc"/>
    <property type="match status" value="1"/>
</dbReference>
<sequence length="391" mass="41939">MAQTPPQPLRERRCASFGEPAQARSPLPRRASRPRAESDCTWNPKKRALIVVQTSWLQDHEQTCLPRLREIGTEASQGRTRLRVVVDRKRRTTVSIDVTALLGFFVLSSCLITTTALRFTPSTTPRGPSLGASAVVGAPSAPFYPSAQPEPTYPAPLRATLTLDRATKYLDDKARNEVAACVDFAARAHRGQRRADGSPFVTHPIAVATILADMEMDAATVCAGVLHDTVEDTDTSVEDIFRAFGGDVAALVNGVTDSPTASDAVKRAAVLEAAGHEWRVGVLKLADRLHNMRTLGAMPRPKRLKKATETLEVYAPLAEKLGFDRIADELVRLGASEVAPAGLGGLARRVSPIAALVAAAIAPAALDSMLKALDLNDSLERKPAYSDGAVE</sequence>
<dbReference type="GO" id="GO:0015969">
    <property type="term" value="P:guanosine tetraphosphate metabolic process"/>
    <property type="evidence" value="ECO:0007669"/>
    <property type="project" value="TreeGrafter"/>
</dbReference>
<dbReference type="InterPro" id="IPR006674">
    <property type="entry name" value="HD_domain"/>
</dbReference>
<accession>A0A8J2SWL6</accession>
<feature type="transmembrane region" description="Helical" evidence="2">
    <location>
        <begin position="98"/>
        <end position="119"/>
    </location>
</feature>
<dbReference type="AlphaFoldDB" id="A0A8J2SWL6"/>
<evidence type="ECO:0000256" key="2">
    <source>
        <dbReference type="SAM" id="Phobius"/>
    </source>
</evidence>
<evidence type="ECO:0000313" key="4">
    <source>
        <dbReference type="EMBL" id="CAH0378900.1"/>
    </source>
</evidence>
<evidence type="ECO:0000259" key="3">
    <source>
        <dbReference type="PROSITE" id="PS51831"/>
    </source>
</evidence>
<dbReference type="PANTHER" id="PTHR21262:SF36">
    <property type="entry name" value="BIFUNCTIONAL (P)PPGPP SYNTHASE_HYDROLASE SPOT"/>
    <property type="match status" value="1"/>
</dbReference>
<comment type="caution">
    <text evidence="4">The sequence shown here is derived from an EMBL/GenBank/DDBJ whole genome shotgun (WGS) entry which is preliminary data.</text>
</comment>
<organism evidence="4 5">
    <name type="scientific">Pelagomonas calceolata</name>
    <dbReference type="NCBI Taxonomy" id="35677"/>
    <lineage>
        <taxon>Eukaryota</taxon>
        <taxon>Sar</taxon>
        <taxon>Stramenopiles</taxon>
        <taxon>Ochrophyta</taxon>
        <taxon>Pelagophyceae</taxon>
        <taxon>Pelagomonadales</taxon>
        <taxon>Pelagomonadaceae</taxon>
        <taxon>Pelagomonas</taxon>
    </lineage>
</organism>
<keyword evidence="2" id="KW-1133">Transmembrane helix</keyword>
<dbReference type="GO" id="GO:0008728">
    <property type="term" value="F:GTP diphosphokinase activity"/>
    <property type="evidence" value="ECO:0007669"/>
    <property type="project" value="TreeGrafter"/>
</dbReference>
<gene>
    <name evidence="4" type="ORF">PECAL_6P04990</name>
</gene>
<dbReference type="SUPFAM" id="SSF109604">
    <property type="entry name" value="HD-domain/PDEase-like"/>
    <property type="match status" value="1"/>
</dbReference>
<dbReference type="Pfam" id="PF13328">
    <property type="entry name" value="HD_4"/>
    <property type="match status" value="1"/>
</dbReference>
<feature type="domain" description="HD" evidence="3">
    <location>
        <begin position="200"/>
        <end position="292"/>
    </location>
</feature>
<dbReference type="Proteomes" id="UP000789595">
    <property type="component" value="Unassembled WGS sequence"/>
</dbReference>